<dbReference type="AlphaFoldDB" id="A0A0D2BG32"/>
<organism evidence="2 3">
    <name type="scientific">Exophiala xenobiotica</name>
    <dbReference type="NCBI Taxonomy" id="348802"/>
    <lineage>
        <taxon>Eukaryota</taxon>
        <taxon>Fungi</taxon>
        <taxon>Dikarya</taxon>
        <taxon>Ascomycota</taxon>
        <taxon>Pezizomycotina</taxon>
        <taxon>Eurotiomycetes</taxon>
        <taxon>Chaetothyriomycetidae</taxon>
        <taxon>Chaetothyriales</taxon>
        <taxon>Herpotrichiellaceae</taxon>
        <taxon>Exophiala</taxon>
    </lineage>
</organism>
<name>A0A0D2BG32_9EURO</name>
<dbReference type="RefSeq" id="XP_013311760.1">
    <property type="nucleotide sequence ID" value="XM_013456306.1"/>
</dbReference>
<sequence>MDDVNKAKPTLPLIATLIGAVSGQAQKQKDNELSPVVGYPPRRISGSSQGLNTSPNRLHVSKSPRHPPLPSPELPPASDFDFPRLSPTKYSPKVGRIHNDLLISMSANPDRYGQPTSIYSPLKTDGPPQLYPPIADVP</sequence>
<evidence type="ECO:0000256" key="1">
    <source>
        <dbReference type="SAM" id="MobiDB-lite"/>
    </source>
</evidence>
<feature type="compositionally biased region" description="Pro residues" evidence="1">
    <location>
        <begin position="66"/>
        <end position="75"/>
    </location>
</feature>
<feature type="compositionally biased region" description="Polar residues" evidence="1">
    <location>
        <begin position="45"/>
        <end position="56"/>
    </location>
</feature>
<evidence type="ECO:0000313" key="2">
    <source>
        <dbReference type="EMBL" id="KIW51176.1"/>
    </source>
</evidence>
<dbReference type="STRING" id="348802.A0A0D2BG32"/>
<keyword evidence="3" id="KW-1185">Reference proteome</keyword>
<evidence type="ECO:0000313" key="3">
    <source>
        <dbReference type="Proteomes" id="UP000054342"/>
    </source>
</evidence>
<dbReference type="Proteomes" id="UP000054342">
    <property type="component" value="Unassembled WGS sequence"/>
</dbReference>
<dbReference type="EMBL" id="KN847322">
    <property type="protein sequence ID" value="KIW51176.1"/>
    <property type="molecule type" value="Genomic_DNA"/>
</dbReference>
<protein>
    <submittedName>
        <fullName evidence="2">Uncharacterized protein</fullName>
    </submittedName>
</protein>
<proteinExistence type="predicted"/>
<accession>A0A0D2BG32</accession>
<reference evidence="2 3" key="1">
    <citation type="submission" date="2015-01" db="EMBL/GenBank/DDBJ databases">
        <title>The Genome Sequence of Exophiala xenobiotica CBS118157.</title>
        <authorList>
            <consortium name="The Broad Institute Genomics Platform"/>
            <person name="Cuomo C."/>
            <person name="de Hoog S."/>
            <person name="Gorbushina A."/>
            <person name="Stielow B."/>
            <person name="Teixiera M."/>
            <person name="Abouelleil A."/>
            <person name="Chapman S.B."/>
            <person name="Priest M."/>
            <person name="Young S.K."/>
            <person name="Wortman J."/>
            <person name="Nusbaum C."/>
            <person name="Birren B."/>
        </authorList>
    </citation>
    <scope>NUCLEOTIDE SEQUENCE [LARGE SCALE GENOMIC DNA]</scope>
    <source>
        <strain evidence="2 3">CBS 118157</strain>
    </source>
</reference>
<feature type="region of interest" description="Disordered" evidence="1">
    <location>
        <begin position="21"/>
        <end position="138"/>
    </location>
</feature>
<dbReference type="GeneID" id="25331828"/>
<dbReference type="HOGENOM" id="CLU_1855305_0_0_1"/>
<gene>
    <name evidence="2" type="ORF">PV05_09920</name>
</gene>
<dbReference type="OrthoDB" id="6077919at2759"/>